<dbReference type="EMBL" id="CP157355">
    <property type="protein sequence ID" value="XBM00553.1"/>
    <property type="molecule type" value="Genomic_DNA"/>
</dbReference>
<name>A0AAU7FA09_9NEIS</name>
<dbReference type="RefSeq" id="WP_348944900.1">
    <property type="nucleotide sequence ID" value="NZ_CP157355.1"/>
</dbReference>
<dbReference type="AlphaFoldDB" id="A0AAU7FA09"/>
<gene>
    <name evidence="1" type="ORF">ABHF33_16090</name>
</gene>
<dbReference type="KEGG" id="cmav:ABHF33_16090"/>
<proteinExistence type="predicted"/>
<sequence length="147" mass="16251">MKIFIDKIDTLMVKPIGYTNLNSYPVHFKCATFAALARFVPAGENPEAYLNYEIDVEIAHECIKGLCESNNRHPQVIPLAEEFSYHVRGEVQAINYHVEPAGSRTTYVVAGDAAFALTLAETGSLSLSKGEMVEFDAHGLSLWDESI</sequence>
<evidence type="ECO:0000313" key="1">
    <source>
        <dbReference type="EMBL" id="XBM00553.1"/>
    </source>
</evidence>
<accession>A0AAU7FA09</accession>
<organism evidence="1">
    <name type="scientific">Chitinibacter mangrovi</name>
    <dbReference type="NCBI Taxonomy" id="3153927"/>
    <lineage>
        <taxon>Bacteria</taxon>
        <taxon>Pseudomonadati</taxon>
        <taxon>Pseudomonadota</taxon>
        <taxon>Betaproteobacteria</taxon>
        <taxon>Neisseriales</taxon>
        <taxon>Chitinibacteraceae</taxon>
        <taxon>Chitinibacter</taxon>
    </lineage>
</organism>
<reference evidence="1" key="1">
    <citation type="submission" date="2024-05" db="EMBL/GenBank/DDBJ databases">
        <authorList>
            <person name="Yang L."/>
            <person name="Pan L."/>
        </authorList>
    </citation>
    <scope>NUCLEOTIDE SEQUENCE</scope>
    <source>
        <strain evidence="1">FCG-7</strain>
    </source>
</reference>
<protein>
    <submittedName>
        <fullName evidence="1">Uncharacterized protein</fullName>
    </submittedName>
</protein>